<feature type="transmembrane region" description="Helical" evidence="7">
    <location>
        <begin position="51"/>
        <end position="69"/>
    </location>
</feature>
<evidence type="ECO:0000259" key="8">
    <source>
        <dbReference type="Pfam" id="PF02397"/>
    </source>
</evidence>
<comment type="similarity">
    <text evidence="2">Belongs to the bacterial sugar transferase family.</text>
</comment>
<evidence type="ECO:0000313" key="9">
    <source>
        <dbReference type="EMBL" id="HIV62103.1"/>
    </source>
</evidence>
<reference evidence="9" key="2">
    <citation type="submission" date="2021-04" db="EMBL/GenBank/DDBJ databases">
        <authorList>
            <person name="Gilroy R."/>
        </authorList>
    </citation>
    <scope>NUCLEOTIDE SEQUENCE</scope>
    <source>
        <strain evidence="9">CHK193-4272</strain>
    </source>
</reference>
<evidence type="ECO:0000256" key="3">
    <source>
        <dbReference type="ARBA" id="ARBA00022679"/>
    </source>
</evidence>
<keyword evidence="4 7" id="KW-0812">Transmembrane</keyword>
<evidence type="ECO:0000256" key="2">
    <source>
        <dbReference type="ARBA" id="ARBA00006464"/>
    </source>
</evidence>
<dbReference type="PANTHER" id="PTHR30576">
    <property type="entry name" value="COLANIC BIOSYNTHESIS UDP-GLUCOSE LIPID CARRIER TRANSFERASE"/>
    <property type="match status" value="1"/>
</dbReference>
<reference evidence="9" key="1">
    <citation type="journal article" date="2021" name="PeerJ">
        <title>Extensive microbial diversity within the chicken gut microbiome revealed by metagenomics and culture.</title>
        <authorList>
            <person name="Gilroy R."/>
            <person name="Ravi A."/>
            <person name="Getino M."/>
            <person name="Pursley I."/>
            <person name="Horton D.L."/>
            <person name="Alikhan N.F."/>
            <person name="Baker D."/>
            <person name="Gharbi K."/>
            <person name="Hall N."/>
            <person name="Watson M."/>
            <person name="Adriaenssens E.M."/>
            <person name="Foster-Nyarko E."/>
            <person name="Jarju S."/>
            <person name="Secka A."/>
            <person name="Antonio M."/>
            <person name="Oren A."/>
            <person name="Chaudhuri R.R."/>
            <person name="La Ragione R."/>
            <person name="Hildebrand F."/>
            <person name="Pallen M.J."/>
        </authorList>
    </citation>
    <scope>NUCLEOTIDE SEQUENCE</scope>
    <source>
        <strain evidence="9">CHK193-4272</strain>
    </source>
</reference>
<feature type="transmembrane region" description="Helical" evidence="7">
    <location>
        <begin position="12"/>
        <end position="31"/>
    </location>
</feature>
<gene>
    <name evidence="9" type="ORF">H9746_04545</name>
</gene>
<organism evidence="9 10">
    <name type="scientific">Candidatus Butyricicoccus avistercoris</name>
    <dbReference type="NCBI Taxonomy" id="2838518"/>
    <lineage>
        <taxon>Bacteria</taxon>
        <taxon>Bacillati</taxon>
        <taxon>Bacillota</taxon>
        <taxon>Clostridia</taxon>
        <taxon>Eubacteriales</taxon>
        <taxon>Butyricicoccaceae</taxon>
        <taxon>Butyricicoccus</taxon>
    </lineage>
</organism>
<evidence type="ECO:0000256" key="4">
    <source>
        <dbReference type="ARBA" id="ARBA00022692"/>
    </source>
</evidence>
<evidence type="ECO:0000256" key="5">
    <source>
        <dbReference type="ARBA" id="ARBA00022989"/>
    </source>
</evidence>
<dbReference type="Pfam" id="PF13727">
    <property type="entry name" value="CoA_binding_3"/>
    <property type="match status" value="1"/>
</dbReference>
<accession>A0A9D1PH88</accession>
<keyword evidence="6 7" id="KW-0472">Membrane</keyword>
<name>A0A9D1PH88_9FIRM</name>
<evidence type="ECO:0000256" key="7">
    <source>
        <dbReference type="SAM" id="Phobius"/>
    </source>
</evidence>
<dbReference type="Proteomes" id="UP000886808">
    <property type="component" value="Unassembled WGS sequence"/>
</dbReference>
<dbReference type="Gene3D" id="3.40.50.720">
    <property type="entry name" value="NAD(P)-binding Rossmann-like Domain"/>
    <property type="match status" value="1"/>
</dbReference>
<dbReference type="AlphaFoldDB" id="A0A9D1PH88"/>
<comment type="subcellular location">
    <subcellularLocation>
        <location evidence="1">Membrane</location>
        <topology evidence="1">Multi-pass membrane protein</topology>
    </subcellularLocation>
</comment>
<dbReference type="InterPro" id="IPR003362">
    <property type="entry name" value="Bact_transf"/>
</dbReference>
<proteinExistence type="inferred from homology"/>
<evidence type="ECO:0000313" key="10">
    <source>
        <dbReference type="Proteomes" id="UP000886808"/>
    </source>
</evidence>
<feature type="transmembrane region" description="Helical" evidence="7">
    <location>
        <begin position="81"/>
        <end position="101"/>
    </location>
</feature>
<dbReference type="InterPro" id="IPR017475">
    <property type="entry name" value="EPS_sugar_tfrase"/>
</dbReference>
<evidence type="ECO:0000256" key="6">
    <source>
        <dbReference type="ARBA" id="ARBA00023136"/>
    </source>
</evidence>
<comment type="caution">
    <text evidence="9">The sequence shown here is derived from an EMBL/GenBank/DDBJ whole genome shotgun (WGS) entry which is preliminary data.</text>
</comment>
<feature type="transmembrane region" description="Helical" evidence="7">
    <location>
        <begin position="279"/>
        <end position="300"/>
    </location>
</feature>
<keyword evidence="5 7" id="KW-1133">Transmembrane helix</keyword>
<dbReference type="EMBL" id="DXIE01000028">
    <property type="protein sequence ID" value="HIV62103.1"/>
    <property type="molecule type" value="Genomic_DNA"/>
</dbReference>
<feature type="domain" description="Bacterial sugar transferase" evidence="8">
    <location>
        <begin position="274"/>
        <end position="450"/>
    </location>
</feature>
<dbReference type="GO" id="GO:0089702">
    <property type="term" value="F:undecaprenyl-phosphate glucose phosphotransferase activity"/>
    <property type="evidence" value="ECO:0007669"/>
    <property type="project" value="UniProtKB-EC"/>
</dbReference>
<sequence>MIKENQKTLNYINIFLDAIILFISMPVSFWTRFHLFDNGVVTVPLDSYIKLVLIVIPIHLAILATMGLYESLRNKRLHWELWRLLLACVLDFILIQTALFLYKEVHFSRGTLILFFVISFTVSSIKRMALRYTLRYYRSKGYNLKHVVLVGDGKMALDYAEKISTQKDFGYTIDGYVADRPFIANILYYGKIDNLSRIVSKNHTDEVVAALSPEQVFYTKDIIDVCEKEGVKLSLIPFYAEYMPSNPEFDNIDGIPLMNIRHIPLDNWLNAVLKRLVDIIGSIILIILTSPIMIFAAIGVKLSSPGPVIFKQERVGLNKKKFKMYKFRSMRVNNTQTTGWSKNKDPRKTKFGAFIRKCSIDELPQFFNVLKGDMSLVGPRPELPHFVDKFKEEIPLYMVKHQVRPGITGWAQVNGFRGDTSIKKRIEHDIYYIENWTIFFDIKILFMTVFGGMINKEKLS</sequence>
<keyword evidence="3 9" id="KW-0808">Transferase</keyword>
<dbReference type="GO" id="GO:0016020">
    <property type="term" value="C:membrane"/>
    <property type="evidence" value="ECO:0007669"/>
    <property type="project" value="UniProtKB-SubCell"/>
</dbReference>
<dbReference type="NCBIfam" id="TIGR03025">
    <property type="entry name" value="EPS_sugtrans"/>
    <property type="match status" value="1"/>
</dbReference>
<evidence type="ECO:0000256" key="1">
    <source>
        <dbReference type="ARBA" id="ARBA00004141"/>
    </source>
</evidence>
<dbReference type="InterPro" id="IPR017473">
    <property type="entry name" value="Undecaprenyl-P_gluc_Ptfrase"/>
</dbReference>
<dbReference type="PANTHER" id="PTHR30576:SF0">
    <property type="entry name" value="UNDECAPRENYL-PHOSPHATE N-ACETYLGALACTOSAMINYL 1-PHOSPHATE TRANSFERASE-RELATED"/>
    <property type="match status" value="1"/>
</dbReference>
<dbReference type="NCBIfam" id="TIGR03023">
    <property type="entry name" value="WcaJ_sugtrans"/>
    <property type="match status" value="1"/>
</dbReference>
<dbReference type="EC" id="2.7.8.31" evidence="9"/>
<feature type="transmembrane region" description="Helical" evidence="7">
    <location>
        <begin position="107"/>
        <end position="125"/>
    </location>
</feature>
<protein>
    <submittedName>
        <fullName evidence="9">Undecaprenyl-phosphate glucose phosphotransferase</fullName>
        <ecNumber evidence="9">2.7.8.31</ecNumber>
    </submittedName>
</protein>
<dbReference type="Pfam" id="PF02397">
    <property type="entry name" value="Bac_transf"/>
    <property type="match status" value="1"/>
</dbReference>